<evidence type="ECO:0000313" key="11">
    <source>
        <dbReference type="EMBL" id="KAK9738674.1"/>
    </source>
</evidence>
<organism evidence="11 12">
    <name type="scientific">Popillia japonica</name>
    <name type="common">Japanese beetle</name>
    <dbReference type="NCBI Taxonomy" id="7064"/>
    <lineage>
        <taxon>Eukaryota</taxon>
        <taxon>Metazoa</taxon>
        <taxon>Ecdysozoa</taxon>
        <taxon>Arthropoda</taxon>
        <taxon>Hexapoda</taxon>
        <taxon>Insecta</taxon>
        <taxon>Pterygota</taxon>
        <taxon>Neoptera</taxon>
        <taxon>Endopterygota</taxon>
        <taxon>Coleoptera</taxon>
        <taxon>Polyphaga</taxon>
        <taxon>Scarabaeiformia</taxon>
        <taxon>Scarabaeidae</taxon>
        <taxon>Rutelinae</taxon>
        <taxon>Popillia</taxon>
    </lineage>
</organism>
<feature type="chain" id="PRO_5043396540" evidence="9">
    <location>
        <begin position="24"/>
        <end position="225"/>
    </location>
</feature>
<keyword evidence="8" id="KW-0807">Transducer</keyword>
<dbReference type="InterPro" id="IPR023311">
    <property type="entry name" value="Methusela_ecto_dom_2"/>
</dbReference>
<dbReference type="GO" id="GO:0005886">
    <property type="term" value="C:plasma membrane"/>
    <property type="evidence" value="ECO:0007669"/>
    <property type="project" value="TreeGrafter"/>
</dbReference>
<comment type="caution">
    <text evidence="11">The sequence shown here is derived from an EMBL/GenBank/DDBJ whole genome shotgun (WGS) entry which is preliminary data.</text>
</comment>
<keyword evidence="3" id="KW-0812">Transmembrane</keyword>
<evidence type="ECO:0000313" key="12">
    <source>
        <dbReference type="Proteomes" id="UP001458880"/>
    </source>
</evidence>
<dbReference type="EMBL" id="JASPKY010000084">
    <property type="protein sequence ID" value="KAK9738674.1"/>
    <property type="molecule type" value="Genomic_DNA"/>
</dbReference>
<dbReference type="GO" id="GO:0008528">
    <property type="term" value="F:G protein-coupled peptide receptor activity"/>
    <property type="evidence" value="ECO:0007669"/>
    <property type="project" value="TreeGrafter"/>
</dbReference>
<evidence type="ECO:0000256" key="2">
    <source>
        <dbReference type="ARBA" id="ARBA00008979"/>
    </source>
</evidence>
<dbReference type="AlphaFoldDB" id="A0AAW1LXI6"/>
<keyword evidence="4 9" id="KW-0732">Signal</keyword>
<dbReference type="Pfam" id="PF06652">
    <property type="entry name" value="Methuselah_N"/>
    <property type="match status" value="1"/>
</dbReference>
<evidence type="ECO:0000256" key="6">
    <source>
        <dbReference type="ARBA" id="ARBA00023040"/>
    </source>
</evidence>
<dbReference type="InterPro" id="IPR036272">
    <property type="entry name" value="Methuselah_N_sf"/>
</dbReference>
<dbReference type="InterPro" id="IPR051384">
    <property type="entry name" value="Mth_GPCR"/>
</dbReference>
<comment type="similarity">
    <text evidence="2">Belongs to the G-protein coupled receptor 2 family. Mth subfamily.</text>
</comment>
<evidence type="ECO:0000256" key="1">
    <source>
        <dbReference type="ARBA" id="ARBA00004127"/>
    </source>
</evidence>
<accession>A0AAW1LXI6</accession>
<keyword evidence="7" id="KW-0675">Receptor</keyword>
<gene>
    <name evidence="11" type="ORF">QE152_g9679</name>
</gene>
<feature type="signal peptide" evidence="9">
    <location>
        <begin position="1"/>
        <end position="23"/>
    </location>
</feature>
<comment type="subcellular location">
    <subcellularLocation>
        <location evidence="1">Endomembrane system</location>
        <topology evidence="1">Multi-pass membrane protein</topology>
    </subcellularLocation>
</comment>
<dbReference type="Gene3D" id="2.170.180.11">
    <property type="entry name" value="Methuselah ectodomain, domain 2"/>
    <property type="match status" value="1"/>
</dbReference>
<evidence type="ECO:0000256" key="4">
    <source>
        <dbReference type="ARBA" id="ARBA00022729"/>
    </source>
</evidence>
<sequence>MCIKPQVISIAVAFLGFLTSVYNEEIICDAELSVDITDGVHYNGQITKNGITYNEENYYNITDGVHYNGQITKNGITYNEENYYQDNGRVYGCPCNIQNCLRKCCAETEALSNKTCQPYMYDVSSHFQRHLPEEVSINQYYIIHDIVNCTDKVRFILDPSESNQDNFVLTKNGNLIWQSYNFSVNDYCLEYLVEDTTFAALLCSDVEENVSHAIGTNVFHSLLLV</sequence>
<evidence type="ECO:0000259" key="10">
    <source>
        <dbReference type="Pfam" id="PF06652"/>
    </source>
</evidence>
<evidence type="ECO:0000256" key="3">
    <source>
        <dbReference type="ARBA" id="ARBA00022692"/>
    </source>
</evidence>
<dbReference type="GO" id="GO:0012505">
    <property type="term" value="C:endomembrane system"/>
    <property type="evidence" value="ECO:0007669"/>
    <property type="project" value="UniProtKB-SubCell"/>
</dbReference>
<dbReference type="PANTHER" id="PTHR47154:SF2">
    <property type="entry name" value="G-PROTEIN COUPLED RECEPTOR MTH-RELATED"/>
    <property type="match status" value="1"/>
</dbReference>
<evidence type="ECO:0000256" key="9">
    <source>
        <dbReference type="SAM" id="SignalP"/>
    </source>
</evidence>
<feature type="domain" description="Methuselah N-terminal" evidence="10">
    <location>
        <begin position="86"/>
        <end position="195"/>
    </location>
</feature>
<evidence type="ECO:0000256" key="5">
    <source>
        <dbReference type="ARBA" id="ARBA00022989"/>
    </source>
</evidence>
<dbReference type="SUPFAM" id="SSF63877">
    <property type="entry name" value="Methuselah ectodomain"/>
    <property type="match status" value="1"/>
</dbReference>
<evidence type="ECO:0000256" key="7">
    <source>
        <dbReference type="ARBA" id="ARBA00023170"/>
    </source>
</evidence>
<keyword evidence="6" id="KW-0297">G-protein coupled receptor</keyword>
<dbReference type="InterPro" id="IPR010596">
    <property type="entry name" value="Methuselah_N_dom"/>
</dbReference>
<keyword evidence="12" id="KW-1185">Reference proteome</keyword>
<dbReference type="Proteomes" id="UP001458880">
    <property type="component" value="Unassembled WGS sequence"/>
</dbReference>
<reference evidence="11 12" key="1">
    <citation type="journal article" date="2024" name="BMC Genomics">
        <title>De novo assembly and annotation of Popillia japonica's genome with initial clues to its potential as an invasive pest.</title>
        <authorList>
            <person name="Cucini C."/>
            <person name="Boschi S."/>
            <person name="Funari R."/>
            <person name="Cardaioli E."/>
            <person name="Iannotti N."/>
            <person name="Marturano G."/>
            <person name="Paoli F."/>
            <person name="Bruttini M."/>
            <person name="Carapelli A."/>
            <person name="Frati F."/>
            <person name="Nardi F."/>
        </authorList>
    </citation>
    <scope>NUCLEOTIDE SEQUENCE [LARGE SCALE GENOMIC DNA]</scope>
    <source>
        <strain evidence="11">DMR45628</strain>
    </source>
</reference>
<keyword evidence="5" id="KW-0472">Membrane</keyword>
<evidence type="ECO:0000256" key="8">
    <source>
        <dbReference type="ARBA" id="ARBA00023224"/>
    </source>
</evidence>
<proteinExistence type="inferred from homology"/>
<dbReference type="PANTHER" id="PTHR47154">
    <property type="entry name" value="G-PROTEIN COUPLED RECEPTOR MTH-RELATED"/>
    <property type="match status" value="1"/>
</dbReference>
<name>A0AAW1LXI6_POPJA</name>
<protein>
    <submittedName>
        <fullName evidence="11">Methuselah N-terminus</fullName>
    </submittedName>
</protein>
<keyword evidence="5" id="KW-1133">Transmembrane helix</keyword>